<protein>
    <submittedName>
        <fullName evidence="1">Uncharacterized protein</fullName>
    </submittedName>
</protein>
<gene>
    <name evidence="1" type="ORF">MRB53_010350</name>
</gene>
<comment type="caution">
    <text evidence="1">The sequence shown here is derived from an EMBL/GenBank/DDBJ whole genome shotgun (WGS) entry which is preliminary data.</text>
</comment>
<evidence type="ECO:0000313" key="1">
    <source>
        <dbReference type="EMBL" id="KAJ8636083.1"/>
    </source>
</evidence>
<dbReference type="Proteomes" id="UP001234297">
    <property type="component" value="Chromosome 3"/>
</dbReference>
<sequence>MAVREADTPEKDPGQSEQTQVRREHIVLEEEPKEPKKDPKPTKEPEKPIRAASPSKVTPTGQGSSVTSIKKQETESSRLFQSDLQQRQETVVTLLFLRS</sequence>
<accession>A0ACC2LRR7</accession>
<organism evidence="1 2">
    <name type="scientific">Persea americana</name>
    <name type="common">Avocado</name>
    <dbReference type="NCBI Taxonomy" id="3435"/>
    <lineage>
        <taxon>Eukaryota</taxon>
        <taxon>Viridiplantae</taxon>
        <taxon>Streptophyta</taxon>
        <taxon>Embryophyta</taxon>
        <taxon>Tracheophyta</taxon>
        <taxon>Spermatophyta</taxon>
        <taxon>Magnoliopsida</taxon>
        <taxon>Magnoliidae</taxon>
        <taxon>Laurales</taxon>
        <taxon>Lauraceae</taxon>
        <taxon>Persea</taxon>
    </lineage>
</organism>
<keyword evidence="2" id="KW-1185">Reference proteome</keyword>
<dbReference type="EMBL" id="CM056811">
    <property type="protein sequence ID" value="KAJ8636083.1"/>
    <property type="molecule type" value="Genomic_DNA"/>
</dbReference>
<proteinExistence type="predicted"/>
<reference evidence="1 2" key="1">
    <citation type="journal article" date="2022" name="Hortic Res">
        <title>A haplotype resolved chromosomal level avocado genome allows analysis of novel avocado genes.</title>
        <authorList>
            <person name="Nath O."/>
            <person name="Fletcher S.J."/>
            <person name="Hayward A."/>
            <person name="Shaw L.M."/>
            <person name="Masouleh A.K."/>
            <person name="Furtado A."/>
            <person name="Henry R.J."/>
            <person name="Mitter N."/>
        </authorList>
    </citation>
    <scope>NUCLEOTIDE SEQUENCE [LARGE SCALE GENOMIC DNA]</scope>
    <source>
        <strain evidence="2">cv. Hass</strain>
    </source>
</reference>
<name>A0ACC2LRR7_PERAE</name>
<evidence type="ECO:0000313" key="2">
    <source>
        <dbReference type="Proteomes" id="UP001234297"/>
    </source>
</evidence>